<reference evidence="1" key="1">
    <citation type="submission" date="2023-10" db="EMBL/GenBank/DDBJ databases">
        <authorList>
            <person name="Sykes E.M.E."/>
            <person name="Khan I.U.H."/>
            <person name="Kumar A."/>
        </authorList>
    </citation>
    <scope>NUCLEOTIDE SEQUENCE</scope>
    <source>
        <strain evidence="1">IK5</strain>
    </source>
</reference>
<protein>
    <submittedName>
        <fullName evidence="1">Uncharacterized protein</fullName>
    </submittedName>
</protein>
<name>A0AAW8Z6R9_9GAMM</name>
<organism evidence="1 2">
    <name type="scientific">Acinetobacter indicus</name>
    <dbReference type="NCBI Taxonomy" id="756892"/>
    <lineage>
        <taxon>Bacteria</taxon>
        <taxon>Pseudomonadati</taxon>
        <taxon>Pseudomonadota</taxon>
        <taxon>Gammaproteobacteria</taxon>
        <taxon>Moraxellales</taxon>
        <taxon>Moraxellaceae</taxon>
        <taxon>Acinetobacter</taxon>
    </lineage>
</organism>
<gene>
    <name evidence="1" type="ORF">MSG88_12700</name>
</gene>
<dbReference type="RefSeq" id="WP_317306475.1">
    <property type="nucleotide sequence ID" value="NZ_JAWJYY010000001.1"/>
</dbReference>
<dbReference type="EMBL" id="JAWJYY010000001">
    <property type="protein sequence ID" value="MDV4316592.1"/>
    <property type="molecule type" value="Genomic_DNA"/>
</dbReference>
<dbReference type="Proteomes" id="UP001284654">
    <property type="component" value="Unassembled WGS sequence"/>
</dbReference>
<comment type="caution">
    <text evidence="1">The sequence shown here is derived from an EMBL/GenBank/DDBJ whole genome shotgun (WGS) entry which is preliminary data.</text>
</comment>
<accession>A0AAW8Z6R9</accession>
<evidence type="ECO:0000313" key="2">
    <source>
        <dbReference type="Proteomes" id="UP001284654"/>
    </source>
</evidence>
<evidence type="ECO:0000313" key="1">
    <source>
        <dbReference type="EMBL" id="MDV4316592.1"/>
    </source>
</evidence>
<dbReference type="AlphaFoldDB" id="A0AAW8Z6R9"/>
<proteinExistence type="predicted"/>
<sequence length="120" mass="14456">MSEDSLKSENETWQWRLQYRDTILNSKMSIEQIAQQLNTTIEEICNTRKAVRCRLNTKEMIGIVREINMEKWVLEHTFELTNLKMSKLQERYQLSNTQIRYCRMLLKKLKQKETQSVALI</sequence>